<protein>
    <submittedName>
        <fullName evidence="1">Uncharacterized protein</fullName>
    </submittedName>
</protein>
<name>A0AAV5KJB7_9ROSI</name>
<gene>
    <name evidence="1" type="ORF">SLEP1_g34200</name>
</gene>
<dbReference type="EMBL" id="BPVZ01000066">
    <property type="protein sequence ID" value="GKV24614.1"/>
    <property type="molecule type" value="Genomic_DNA"/>
</dbReference>
<keyword evidence="2" id="KW-1185">Reference proteome</keyword>
<organism evidence="1 2">
    <name type="scientific">Rubroshorea leprosula</name>
    <dbReference type="NCBI Taxonomy" id="152421"/>
    <lineage>
        <taxon>Eukaryota</taxon>
        <taxon>Viridiplantae</taxon>
        <taxon>Streptophyta</taxon>
        <taxon>Embryophyta</taxon>
        <taxon>Tracheophyta</taxon>
        <taxon>Spermatophyta</taxon>
        <taxon>Magnoliopsida</taxon>
        <taxon>eudicotyledons</taxon>
        <taxon>Gunneridae</taxon>
        <taxon>Pentapetalae</taxon>
        <taxon>rosids</taxon>
        <taxon>malvids</taxon>
        <taxon>Malvales</taxon>
        <taxon>Dipterocarpaceae</taxon>
        <taxon>Rubroshorea</taxon>
    </lineage>
</organism>
<sequence>MFQILKARDNNDLAIASETLTQFADRHAANVHTADNLFFVGSYSKKLFWQLNHQFSVFIVIPVVMLQRRIFPLIKVPVT</sequence>
<proteinExistence type="predicted"/>
<comment type="caution">
    <text evidence="1">The sequence shown here is derived from an EMBL/GenBank/DDBJ whole genome shotgun (WGS) entry which is preliminary data.</text>
</comment>
<accession>A0AAV5KJB7</accession>
<dbReference type="Proteomes" id="UP001054252">
    <property type="component" value="Unassembled WGS sequence"/>
</dbReference>
<dbReference type="AlphaFoldDB" id="A0AAV5KJB7"/>
<reference evidence="1 2" key="1">
    <citation type="journal article" date="2021" name="Commun. Biol.">
        <title>The genome of Shorea leprosula (Dipterocarpaceae) highlights the ecological relevance of drought in aseasonal tropical rainforests.</title>
        <authorList>
            <person name="Ng K.K.S."/>
            <person name="Kobayashi M.J."/>
            <person name="Fawcett J.A."/>
            <person name="Hatakeyama M."/>
            <person name="Paape T."/>
            <person name="Ng C.H."/>
            <person name="Ang C.C."/>
            <person name="Tnah L.H."/>
            <person name="Lee C.T."/>
            <person name="Nishiyama T."/>
            <person name="Sese J."/>
            <person name="O'Brien M.J."/>
            <person name="Copetti D."/>
            <person name="Mohd Noor M.I."/>
            <person name="Ong R.C."/>
            <person name="Putra M."/>
            <person name="Sireger I.Z."/>
            <person name="Indrioko S."/>
            <person name="Kosugi Y."/>
            <person name="Izuno A."/>
            <person name="Isagi Y."/>
            <person name="Lee S.L."/>
            <person name="Shimizu K.K."/>
        </authorList>
    </citation>
    <scope>NUCLEOTIDE SEQUENCE [LARGE SCALE GENOMIC DNA]</scope>
    <source>
        <strain evidence="1">214</strain>
    </source>
</reference>
<evidence type="ECO:0000313" key="2">
    <source>
        <dbReference type="Proteomes" id="UP001054252"/>
    </source>
</evidence>
<evidence type="ECO:0000313" key="1">
    <source>
        <dbReference type="EMBL" id="GKV24614.1"/>
    </source>
</evidence>